<dbReference type="SUPFAM" id="SSF55781">
    <property type="entry name" value="GAF domain-like"/>
    <property type="match status" value="1"/>
</dbReference>
<sequence length="390" mass="44576">MVRKKQDRLKSVTSKLPVKLKPFFEEMDLINKYSPLLAEIQESRQGFALLAQILSLKYEDVEDIFLSQCDAGSDGINCVFAKIAGKGIKNLEQTDIQISKAVLQQQAFVLQQKRPFLVKNLAQETLLERVEGSSFLAEDRQIQSALLVPMMVGQETVGLIHLQSAKNGRFNEQDLYFLNALAKIVAPAMVNFHQDYKLTEIHDIMIEAWGRAVDQHEGESEGHCLRVADLTRHFAMRLGVRGHRVTDLWRGAMLHDLGKLGIEDAILFKETALDIKEWEEMRRHPTFAYDIIRRVPFLKDSLEIPYCHHEKWDGSGYPRGLRGEEIPLVARIFALVDVWDALLSDRPFRKAWKKETAVEYLRNNLGSSFDPILGFEFLKLIDEEGLGSLN</sequence>
<evidence type="ECO:0000313" key="2">
    <source>
        <dbReference type="EMBL" id="MPM12840.1"/>
    </source>
</evidence>
<dbReference type="EMBL" id="VSSQ01002029">
    <property type="protein sequence ID" value="MPM12840.1"/>
    <property type="molecule type" value="Genomic_DNA"/>
</dbReference>
<dbReference type="InterPro" id="IPR003018">
    <property type="entry name" value="GAF"/>
</dbReference>
<dbReference type="PROSITE" id="PS51832">
    <property type="entry name" value="HD_GYP"/>
    <property type="match status" value="1"/>
</dbReference>
<feature type="domain" description="HD-GYP" evidence="1">
    <location>
        <begin position="198"/>
        <end position="390"/>
    </location>
</feature>
<dbReference type="InterPro" id="IPR052020">
    <property type="entry name" value="Cyclic_di-GMP/3'3'-cGAMP_PDE"/>
</dbReference>
<dbReference type="AlphaFoldDB" id="A0A644X9J6"/>
<dbReference type="Gene3D" id="1.10.3210.10">
    <property type="entry name" value="Hypothetical protein af1432"/>
    <property type="match status" value="1"/>
</dbReference>
<dbReference type="Pfam" id="PF13185">
    <property type="entry name" value="GAF_2"/>
    <property type="match status" value="1"/>
</dbReference>
<evidence type="ECO:0000259" key="1">
    <source>
        <dbReference type="PROSITE" id="PS51832"/>
    </source>
</evidence>
<name>A0A644X9J6_9ZZZZ</name>
<dbReference type="CDD" id="cd00077">
    <property type="entry name" value="HDc"/>
    <property type="match status" value="1"/>
</dbReference>
<accession>A0A644X9J6</accession>
<proteinExistence type="predicted"/>
<gene>
    <name evidence="2" type="ORF">SDC9_59194</name>
</gene>
<dbReference type="SUPFAM" id="SSF109604">
    <property type="entry name" value="HD-domain/PDEase-like"/>
    <property type="match status" value="1"/>
</dbReference>
<dbReference type="PANTHER" id="PTHR45228:SF1">
    <property type="entry name" value="CYCLIC DI-GMP PHOSPHODIESTERASE TM_0186"/>
    <property type="match status" value="1"/>
</dbReference>
<dbReference type="InterPro" id="IPR037522">
    <property type="entry name" value="HD_GYP_dom"/>
</dbReference>
<dbReference type="InterPro" id="IPR029016">
    <property type="entry name" value="GAF-like_dom_sf"/>
</dbReference>
<dbReference type="Pfam" id="PF13487">
    <property type="entry name" value="HD_5"/>
    <property type="match status" value="1"/>
</dbReference>
<dbReference type="InterPro" id="IPR003607">
    <property type="entry name" value="HD/PDEase_dom"/>
</dbReference>
<reference evidence="2" key="1">
    <citation type="submission" date="2019-08" db="EMBL/GenBank/DDBJ databases">
        <authorList>
            <person name="Kucharzyk K."/>
            <person name="Murdoch R.W."/>
            <person name="Higgins S."/>
            <person name="Loffler F."/>
        </authorList>
    </citation>
    <scope>NUCLEOTIDE SEQUENCE</scope>
</reference>
<organism evidence="2">
    <name type="scientific">bioreactor metagenome</name>
    <dbReference type="NCBI Taxonomy" id="1076179"/>
    <lineage>
        <taxon>unclassified sequences</taxon>
        <taxon>metagenomes</taxon>
        <taxon>ecological metagenomes</taxon>
    </lineage>
</organism>
<dbReference type="PANTHER" id="PTHR45228">
    <property type="entry name" value="CYCLIC DI-GMP PHOSPHODIESTERASE TM_0186-RELATED"/>
    <property type="match status" value="1"/>
</dbReference>
<dbReference type="SMART" id="SM00065">
    <property type="entry name" value="GAF"/>
    <property type="match status" value="1"/>
</dbReference>
<dbReference type="Gene3D" id="3.30.450.40">
    <property type="match status" value="1"/>
</dbReference>
<protein>
    <recommendedName>
        <fullName evidence="1">HD-GYP domain-containing protein</fullName>
    </recommendedName>
</protein>
<comment type="caution">
    <text evidence="2">The sequence shown here is derived from an EMBL/GenBank/DDBJ whole genome shotgun (WGS) entry which is preliminary data.</text>
</comment>
<dbReference type="SMART" id="SM00471">
    <property type="entry name" value="HDc"/>
    <property type="match status" value="1"/>
</dbReference>